<evidence type="ECO:0000256" key="2">
    <source>
        <dbReference type="ARBA" id="ARBA00011901"/>
    </source>
</evidence>
<dbReference type="CDD" id="cd06583">
    <property type="entry name" value="PGRP"/>
    <property type="match status" value="1"/>
</dbReference>
<dbReference type="SMART" id="SM00644">
    <property type="entry name" value="Ami_2"/>
    <property type="match status" value="1"/>
</dbReference>
<evidence type="ECO:0000313" key="9">
    <source>
        <dbReference type="Proteomes" id="UP001500880"/>
    </source>
</evidence>
<proteinExistence type="predicted"/>
<dbReference type="Pfam" id="PF01510">
    <property type="entry name" value="Amidase_2"/>
    <property type="match status" value="1"/>
</dbReference>
<keyword evidence="3" id="KW-0378">Hydrolase</keyword>
<dbReference type="Gene3D" id="3.40.80.10">
    <property type="entry name" value="Peptidoglycan recognition protein-like"/>
    <property type="match status" value="1"/>
</dbReference>
<dbReference type="EC" id="3.5.1.28" evidence="2"/>
<reference evidence="8 9" key="1">
    <citation type="journal article" date="2019" name="Int. J. Syst. Evol. Microbiol.">
        <title>The Global Catalogue of Microorganisms (GCM) 10K type strain sequencing project: providing services to taxonomists for standard genome sequencing and annotation.</title>
        <authorList>
            <consortium name="The Broad Institute Genomics Platform"/>
            <consortium name="The Broad Institute Genome Sequencing Center for Infectious Disease"/>
            <person name="Wu L."/>
            <person name="Ma J."/>
        </authorList>
    </citation>
    <scope>NUCLEOTIDE SEQUENCE [LARGE SCALE GENOMIC DNA]</scope>
    <source>
        <strain evidence="8 9">JCM 12389</strain>
    </source>
</reference>
<dbReference type="PANTHER" id="PTHR30417">
    <property type="entry name" value="N-ACETYLMURAMOYL-L-ALANINE AMIDASE AMID"/>
    <property type="match status" value="1"/>
</dbReference>
<protein>
    <recommendedName>
        <fullName evidence="2">N-acetylmuramoyl-L-alanine amidase</fullName>
        <ecNumber evidence="2">3.5.1.28</ecNumber>
    </recommendedName>
    <alternativeName>
        <fullName evidence="6">Autolysin</fullName>
    </alternativeName>
    <alternativeName>
        <fullName evidence="5">Cell wall hydrolase</fullName>
    </alternativeName>
</protein>
<sequence>MSFHQKKFSITRNYIQKGPARSGEEIQKVHFIVAHDTGNPGSTAAGNRRYFQYTQPNASAHTFIDDRKILEIIPLREKAWHVRYNVSKDNHQFGVDANDAAIGVELCYGGNIDFKEAYKRYVWYHTYLCRKFGLNPRKDIIAHATLDPGRRTDPHQALNKHGITFAHFIKDVTKELEGVSSGNIHRRKPQVREIPTNVKQIRIKDIGEIRREGLHTYGTPDWEDKTGPIVEENYIFTVKRKLIVDGYAMYQLISGWYITAADKYVDVYKYK</sequence>
<dbReference type="SUPFAM" id="SSF55846">
    <property type="entry name" value="N-acetylmuramoyl-L-alanine amidase-like"/>
    <property type="match status" value="1"/>
</dbReference>
<dbReference type="EMBL" id="BAAADO010000002">
    <property type="protein sequence ID" value="GAA0485219.1"/>
    <property type="molecule type" value="Genomic_DNA"/>
</dbReference>
<dbReference type="Proteomes" id="UP001500880">
    <property type="component" value="Unassembled WGS sequence"/>
</dbReference>
<evidence type="ECO:0000256" key="1">
    <source>
        <dbReference type="ARBA" id="ARBA00001561"/>
    </source>
</evidence>
<comment type="catalytic activity">
    <reaction evidence="1">
        <text>Hydrolyzes the link between N-acetylmuramoyl residues and L-amino acid residues in certain cell-wall glycopeptides.</text>
        <dbReference type="EC" id="3.5.1.28"/>
    </reaction>
</comment>
<name>A0ABN1AY08_9BACI</name>
<evidence type="ECO:0000256" key="4">
    <source>
        <dbReference type="ARBA" id="ARBA00023316"/>
    </source>
</evidence>
<dbReference type="InterPro" id="IPR002502">
    <property type="entry name" value="Amidase_domain"/>
</dbReference>
<comment type="caution">
    <text evidence="8">The sequence shown here is derived from an EMBL/GenBank/DDBJ whole genome shotgun (WGS) entry which is preliminary data.</text>
</comment>
<feature type="domain" description="N-acetylmuramoyl-L-alanine amidase" evidence="7">
    <location>
        <begin position="18"/>
        <end position="155"/>
    </location>
</feature>
<dbReference type="PANTHER" id="PTHR30417:SF1">
    <property type="entry name" value="N-ACETYLMURAMOYL-L-ALANINE AMIDASE AMID"/>
    <property type="match status" value="1"/>
</dbReference>
<evidence type="ECO:0000256" key="6">
    <source>
        <dbReference type="ARBA" id="ARBA00032390"/>
    </source>
</evidence>
<evidence type="ECO:0000256" key="5">
    <source>
        <dbReference type="ARBA" id="ARBA00030881"/>
    </source>
</evidence>
<organism evidence="8 9">
    <name type="scientific">Salinibacillus aidingensis</name>
    <dbReference type="NCBI Taxonomy" id="237684"/>
    <lineage>
        <taxon>Bacteria</taxon>
        <taxon>Bacillati</taxon>
        <taxon>Bacillota</taxon>
        <taxon>Bacilli</taxon>
        <taxon>Bacillales</taxon>
        <taxon>Bacillaceae</taxon>
        <taxon>Salinibacillus</taxon>
    </lineage>
</organism>
<keyword evidence="4" id="KW-0961">Cell wall biogenesis/degradation</keyword>
<gene>
    <name evidence="8" type="ORF">GCM10008986_08110</name>
</gene>
<dbReference type="InterPro" id="IPR051206">
    <property type="entry name" value="NAMLAA_amidase_2"/>
</dbReference>
<evidence type="ECO:0000313" key="8">
    <source>
        <dbReference type="EMBL" id="GAA0485219.1"/>
    </source>
</evidence>
<dbReference type="InterPro" id="IPR036505">
    <property type="entry name" value="Amidase/PGRP_sf"/>
</dbReference>
<evidence type="ECO:0000259" key="7">
    <source>
        <dbReference type="SMART" id="SM00644"/>
    </source>
</evidence>
<evidence type="ECO:0000256" key="3">
    <source>
        <dbReference type="ARBA" id="ARBA00022801"/>
    </source>
</evidence>
<accession>A0ABN1AY08</accession>
<keyword evidence="9" id="KW-1185">Reference proteome</keyword>